<feature type="region of interest" description="Disordered" evidence="1">
    <location>
        <begin position="402"/>
        <end position="432"/>
    </location>
</feature>
<keyword evidence="4" id="KW-1185">Reference proteome</keyword>
<evidence type="ECO:0000256" key="2">
    <source>
        <dbReference type="SAM" id="Phobius"/>
    </source>
</evidence>
<dbReference type="GeneID" id="25324491"/>
<feature type="transmembrane region" description="Helical" evidence="2">
    <location>
        <begin position="326"/>
        <end position="347"/>
    </location>
</feature>
<gene>
    <name evidence="3" type="ORF">PV05_02583</name>
</gene>
<proteinExistence type="predicted"/>
<feature type="transmembrane region" description="Helical" evidence="2">
    <location>
        <begin position="36"/>
        <end position="58"/>
    </location>
</feature>
<keyword evidence="2" id="KW-0812">Transmembrane</keyword>
<dbReference type="Proteomes" id="UP000054342">
    <property type="component" value="Unassembled WGS sequence"/>
</dbReference>
<dbReference type="HOGENOM" id="CLU_634654_0_0_1"/>
<protein>
    <submittedName>
        <fullName evidence="3">Uncharacterized protein</fullName>
    </submittedName>
</protein>
<sequence length="432" mass="47088">MPGADQPRSASLTPLFGALDNIFELRHFGFWLRRPILMASVMIVWLIPLVAIIAPGTLSVERDNGKSLYGAAVQADNGTVFYGGARSYLKGPTLATFVQTEILSVGRVSTNLTYSMDLYGPALSCTKAGQQVTAQLTETMSEFEQVNQTSLVYDVWIPKPNSTSNATLVDSDLILDSTKSTRPHAQSVAWNWMPRWSSITPPLTASTRTNSVLDYARLMETFGSITSGQMKVRDDENLPFTQTSLALETSPVFFADVTPKPFDAKAMITLQRTLESLFENMTPSARYGVLPAQDLRGDMALLTRVQVNATSTFACNVDKYDARGLVVAYSLAVVGSAACILLAVLAVRDMRAVYSNNFSTVVRVTSGQRCLDQVNNSLLMRGIGVVRNPCRNASPMRISGLARSGGKVAMETDNSSRSTSRSRAGSNKRNRF</sequence>
<evidence type="ECO:0000256" key="1">
    <source>
        <dbReference type="SAM" id="MobiDB-lite"/>
    </source>
</evidence>
<name>A0A0D2C007_9EURO</name>
<dbReference type="EMBL" id="KN847318">
    <property type="protein sequence ID" value="KIW58031.1"/>
    <property type="molecule type" value="Genomic_DNA"/>
</dbReference>
<dbReference type="OrthoDB" id="5322539at2759"/>
<evidence type="ECO:0000313" key="3">
    <source>
        <dbReference type="EMBL" id="KIW58031.1"/>
    </source>
</evidence>
<evidence type="ECO:0000313" key="4">
    <source>
        <dbReference type="Proteomes" id="UP000054342"/>
    </source>
</evidence>
<dbReference type="AlphaFoldDB" id="A0A0D2C007"/>
<organism evidence="3 4">
    <name type="scientific">Exophiala xenobiotica</name>
    <dbReference type="NCBI Taxonomy" id="348802"/>
    <lineage>
        <taxon>Eukaryota</taxon>
        <taxon>Fungi</taxon>
        <taxon>Dikarya</taxon>
        <taxon>Ascomycota</taxon>
        <taxon>Pezizomycotina</taxon>
        <taxon>Eurotiomycetes</taxon>
        <taxon>Chaetothyriomycetidae</taxon>
        <taxon>Chaetothyriales</taxon>
        <taxon>Herpotrichiellaceae</taxon>
        <taxon>Exophiala</taxon>
    </lineage>
</organism>
<reference evidence="3 4" key="1">
    <citation type="submission" date="2015-01" db="EMBL/GenBank/DDBJ databases">
        <title>The Genome Sequence of Exophiala xenobiotica CBS118157.</title>
        <authorList>
            <consortium name="The Broad Institute Genomics Platform"/>
            <person name="Cuomo C."/>
            <person name="de Hoog S."/>
            <person name="Gorbushina A."/>
            <person name="Stielow B."/>
            <person name="Teixiera M."/>
            <person name="Abouelleil A."/>
            <person name="Chapman S.B."/>
            <person name="Priest M."/>
            <person name="Young S.K."/>
            <person name="Wortman J."/>
            <person name="Nusbaum C."/>
            <person name="Birren B."/>
        </authorList>
    </citation>
    <scope>NUCLEOTIDE SEQUENCE [LARGE SCALE GENOMIC DNA]</scope>
    <source>
        <strain evidence="3 4">CBS 118157</strain>
    </source>
</reference>
<dbReference type="STRING" id="348802.A0A0D2C007"/>
<dbReference type="RefSeq" id="XP_013318615.1">
    <property type="nucleotide sequence ID" value="XM_013463161.1"/>
</dbReference>
<keyword evidence="2" id="KW-1133">Transmembrane helix</keyword>
<keyword evidence="2" id="KW-0472">Membrane</keyword>
<accession>A0A0D2C007</accession>